<dbReference type="Proteomes" id="UP000293142">
    <property type="component" value="Unassembled WGS sequence"/>
</dbReference>
<dbReference type="Pfam" id="PF09580">
    <property type="entry name" value="Spore_YhcN_YlaJ"/>
    <property type="match status" value="1"/>
</dbReference>
<sequence length="231" mass="25344">MRFIRHTAQLVCLGALVALIGCGTVKDGLSEDNFGSKKTADPQLTSRAYQTQQQATSVSHNYSKLEMSQYLSDQVQNINGVNSSIVMLADNNAFVALMIDDTASGTHGSTPKGRSGGYSGETNNAGLVRGLYNANNPMDDNYDPNQLNLGANSYETVKHHEYLSHPFKQTIAETIRSKQPTVHDVYISANRDFLNQLNMYAQEAWKGNSLQAYLPDFNASVTKIFGTEPKP</sequence>
<evidence type="ECO:0000313" key="2">
    <source>
        <dbReference type="Proteomes" id="UP000293142"/>
    </source>
</evidence>
<evidence type="ECO:0000313" key="1">
    <source>
        <dbReference type="EMBL" id="TBL71207.1"/>
    </source>
</evidence>
<dbReference type="InterPro" id="IPR019076">
    <property type="entry name" value="Spore_lipoprot_YhcN/YlaJ-like"/>
</dbReference>
<dbReference type="RefSeq" id="WP_131017386.1">
    <property type="nucleotide sequence ID" value="NZ_SIRE01000027.1"/>
</dbReference>
<proteinExistence type="predicted"/>
<comment type="caution">
    <text evidence="1">The sequence shown here is derived from an EMBL/GenBank/DDBJ whole genome shotgun (WGS) entry which is preliminary data.</text>
</comment>
<organism evidence="1 2">
    <name type="scientific">Paenibacillus thalictri</name>
    <dbReference type="NCBI Taxonomy" id="2527873"/>
    <lineage>
        <taxon>Bacteria</taxon>
        <taxon>Bacillati</taxon>
        <taxon>Bacillota</taxon>
        <taxon>Bacilli</taxon>
        <taxon>Bacillales</taxon>
        <taxon>Paenibacillaceae</taxon>
        <taxon>Paenibacillus</taxon>
    </lineage>
</organism>
<dbReference type="EMBL" id="SIRE01000027">
    <property type="protein sequence ID" value="TBL71207.1"/>
    <property type="molecule type" value="Genomic_DNA"/>
</dbReference>
<dbReference type="AlphaFoldDB" id="A0A4Q9DGD6"/>
<keyword evidence="2" id="KW-1185">Reference proteome</keyword>
<accession>A0A4Q9DGD6</accession>
<evidence type="ECO:0008006" key="3">
    <source>
        <dbReference type="Google" id="ProtNLM"/>
    </source>
</evidence>
<dbReference type="OrthoDB" id="2653555at2"/>
<name>A0A4Q9DGD6_9BACL</name>
<protein>
    <recommendedName>
        <fullName evidence="3">Sporulation protein</fullName>
    </recommendedName>
</protein>
<gene>
    <name evidence="1" type="ORF">EYB31_31015</name>
</gene>
<reference evidence="1 2" key="1">
    <citation type="submission" date="2019-02" db="EMBL/GenBank/DDBJ databases">
        <title>Paenibacillus sp. nov., isolated from surface-sterilized tissue of Thalictrum simplex L.</title>
        <authorList>
            <person name="Tuo L."/>
        </authorList>
    </citation>
    <scope>NUCLEOTIDE SEQUENCE [LARGE SCALE GENOMIC DNA]</scope>
    <source>
        <strain evidence="1 2">N2SHLJ1</strain>
    </source>
</reference>
<dbReference type="PROSITE" id="PS51257">
    <property type="entry name" value="PROKAR_LIPOPROTEIN"/>
    <property type="match status" value="1"/>
</dbReference>